<dbReference type="Proteomes" id="UP000002487">
    <property type="component" value="Chromosome"/>
</dbReference>
<protein>
    <submittedName>
        <fullName evidence="1">Uncharacterized protein</fullName>
    </submittedName>
</protein>
<dbReference type="KEGG" id="mac:MA_3231"/>
<name>Q8TL12_METAC</name>
<dbReference type="EMBL" id="AE010299">
    <property type="protein sequence ID" value="AAM06602.1"/>
    <property type="molecule type" value="Genomic_DNA"/>
</dbReference>
<organism evidence="1 2">
    <name type="scientific">Methanosarcina acetivorans (strain ATCC 35395 / DSM 2834 / JCM 12185 / C2A)</name>
    <dbReference type="NCBI Taxonomy" id="188937"/>
    <lineage>
        <taxon>Archaea</taxon>
        <taxon>Methanobacteriati</taxon>
        <taxon>Methanobacteriota</taxon>
        <taxon>Stenosarchaea group</taxon>
        <taxon>Methanomicrobia</taxon>
        <taxon>Methanosarcinales</taxon>
        <taxon>Methanosarcinaceae</taxon>
        <taxon>Methanosarcina</taxon>
    </lineage>
</organism>
<dbReference type="HOGENOM" id="CLU_751448_0_0_2"/>
<accession>Q8TL12</accession>
<proteinExistence type="predicted"/>
<gene>
    <name evidence="1" type="ordered locus">MA_3231</name>
</gene>
<reference evidence="1 2" key="1">
    <citation type="journal article" date="2002" name="Genome Res.">
        <title>The genome of Methanosarcina acetivorans reveals extensive metabolic and physiological diversity.</title>
        <authorList>
            <person name="Galagan J.E."/>
            <person name="Nusbaum C."/>
            <person name="Roy A."/>
            <person name="Endrizzi M.G."/>
            <person name="Macdonald P."/>
            <person name="FitzHugh W."/>
            <person name="Calvo S."/>
            <person name="Engels R."/>
            <person name="Smirnov S."/>
            <person name="Atnoor D."/>
            <person name="Brown A."/>
            <person name="Allen N."/>
            <person name="Naylor J."/>
            <person name="Stange-Thomann N."/>
            <person name="DeArellano K."/>
            <person name="Johnson R."/>
            <person name="Linton L."/>
            <person name="McEwan P."/>
            <person name="McKernan K."/>
            <person name="Talamas J."/>
            <person name="Tirrell A."/>
            <person name="Ye W."/>
            <person name="Zimmer A."/>
            <person name="Barber R.D."/>
            <person name="Cann I."/>
            <person name="Graham D.E."/>
            <person name="Grahame D.A."/>
            <person name="Guss A."/>
            <person name="Hedderich R."/>
            <person name="Ingram-Smith C."/>
            <person name="Kuettner C.H."/>
            <person name="Krzycki J.A."/>
            <person name="Leigh J.A."/>
            <person name="Li W."/>
            <person name="Liu J."/>
            <person name="Mukhopadhyay B."/>
            <person name="Reeve J.N."/>
            <person name="Smith K."/>
            <person name="Springer T.A."/>
            <person name="Umayam L.A."/>
            <person name="White O."/>
            <person name="White R.H."/>
            <person name="de Macario E.C."/>
            <person name="Ferry J.G."/>
            <person name="Jarrell K.F."/>
            <person name="Jing H."/>
            <person name="Macario A.J.L."/>
            <person name="Paulsen I."/>
            <person name="Pritchett M."/>
            <person name="Sowers K.R."/>
            <person name="Swanson R.V."/>
            <person name="Zinder S.H."/>
            <person name="Lander E."/>
            <person name="Metcalf W.W."/>
            <person name="Birren B."/>
        </authorList>
    </citation>
    <scope>NUCLEOTIDE SEQUENCE [LARGE SCALE GENOMIC DNA]</scope>
    <source>
        <strain evidence="2">ATCC 35395 / DSM 2834 / JCM 12185 / C2A</strain>
    </source>
</reference>
<dbReference type="STRING" id="188937.MA_3231"/>
<dbReference type="InParanoid" id="Q8TL12"/>
<keyword evidence="2" id="KW-1185">Reference proteome</keyword>
<dbReference type="EnsemblBacteria" id="AAM06602">
    <property type="protein sequence ID" value="AAM06602"/>
    <property type="gene ID" value="MA_3231"/>
</dbReference>
<evidence type="ECO:0000313" key="1">
    <source>
        <dbReference type="EMBL" id="AAM06602.1"/>
    </source>
</evidence>
<dbReference type="AlphaFoldDB" id="Q8TL12"/>
<evidence type="ECO:0000313" key="2">
    <source>
        <dbReference type="Proteomes" id="UP000002487"/>
    </source>
</evidence>
<sequence length="368" mass="39503">MVNGVEQFLNPEKTQSFSLNELIAKGENVTPEEKAILESQGYTLKSKSTQVEIVRVYETRTVSGKWIKSEYGYPIYDTKTSYWWEKTGATATNKGISLGPLTVFSAAYEAGYNFGKNTLKPTLQDYGLYDQSRAAVYDLYNRSPVKYIPEPELNATIDVSADTLRIAQGEGIPVTYADGIFTINAQGADYDEYAARLNEIQLNLFNEKKTALENEFSIQKSKRDASIFGTGLTWDEGINTATASVLPKSWTPKEGVLDYANSNHPGSQLLKGLTDAYGNWYNKKVAVAPINVLTEISGEVAIGAAMGAAIKGGMIVLRTGAEAGASVLGTGAEAVGGNIAGKALALGAKGLSYGSRIVEPATNVILTG</sequence>